<comment type="caution">
    <text evidence="2">The sequence shown here is derived from an EMBL/GenBank/DDBJ whole genome shotgun (WGS) entry which is preliminary data.</text>
</comment>
<keyword evidence="1" id="KW-0812">Transmembrane</keyword>
<accession>A0AAV6WTN1</accession>
<evidence type="ECO:0000313" key="2">
    <source>
        <dbReference type="EMBL" id="KAG8370967.1"/>
    </source>
</evidence>
<evidence type="ECO:0000313" key="3">
    <source>
        <dbReference type="Proteomes" id="UP000826271"/>
    </source>
</evidence>
<dbReference type="EMBL" id="WHWC01000013">
    <property type="protein sequence ID" value="KAG8370967.1"/>
    <property type="molecule type" value="Genomic_DNA"/>
</dbReference>
<sequence>MLHLRHYTYLPLQNTTSFSSINNHKNSIFLYGFNKISRRNGNLGSLNGVEKDSDFEVDPDKAREALRKLDEQLQSISNKQVNSPKVRASDVNQSRRMENEGSSIFSGSFLTYVASGLLVFTILYNVIFLTVIKPSVDGPDQTPSADARDGSPLRQLLSGRVFPDGQ</sequence>
<protein>
    <submittedName>
        <fullName evidence="2">Uncharacterized protein</fullName>
    </submittedName>
</protein>
<dbReference type="PANTHER" id="PTHR37716:SF1">
    <property type="entry name" value="OS07G0568900 PROTEIN"/>
    <property type="match status" value="1"/>
</dbReference>
<evidence type="ECO:0000256" key="1">
    <source>
        <dbReference type="SAM" id="Phobius"/>
    </source>
</evidence>
<name>A0AAV6WTN1_9LAMI</name>
<keyword evidence="3" id="KW-1185">Reference proteome</keyword>
<dbReference type="Proteomes" id="UP000826271">
    <property type="component" value="Unassembled WGS sequence"/>
</dbReference>
<dbReference type="PANTHER" id="PTHR37716">
    <property type="entry name" value="OS07G0568900 PROTEIN"/>
    <property type="match status" value="1"/>
</dbReference>
<organism evidence="2 3">
    <name type="scientific">Buddleja alternifolia</name>
    <dbReference type="NCBI Taxonomy" id="168488"/>
    <lineage>
        <taxon>Eukaryota</taxon>
        <taxon>Viridiplantae</taxon>
        <taxon>Streptophyta</taxon>
        <taxon>Embryophyta</taxon>
        <taxon>Tracheophyta</taxon>
        <taxon>Spermatophyta</taxon>
        <taxon>Magnoliopsida</taxon>
        <taxon>eudicotyledons</taxon>
        <taxon>Gunneridae</taxon>
        <taxon>Pentapetalae</taxon>
        <taxon>asterids</taxon>
        <taxon>lamiids</taxon>
        <taxon>Lamiales</taxon>
        <taxon>Scrophulariaceae</taxon>
        <taxon>Buddlejeae</taxon>
        <taxon>Buddleja</taxon>
    </lineage>
</organism>
<keyword evidence="1" id="KW-0472">Membrane</keyword>
<keyword evidence="1" id="KW-1133">Transmembrane helix</keyword>
<proteinExistence type="predicted"/>
<feature type="transmembrane region" description="Helical" evidence="1">
    <location>
        <begin position="104"/>
        <end position="127"/>
    </location>
</feature>
<dbReference type="GO" id="GO:0009535">
    <property type="term" value="C:chloroplast thylakoid membrane"/>
    <property type="evidence" value="ECO:0007669"/>
    <property type="project" value="TreeGrafter"/>
</dbReference>
<gene>
    <name evidence="2" type="ORF">BUALT_Bualt13G0038300</name>
</gene>
<dbReference type="AlphaFoldDB" id="A0AAV6WTN1"/>
<reference evidence="2" key="1">
    <citation type="submission" date="2019-10" db="EMBL/GenBank/DDBJ databases">
        <authorList>
            <person name="Zhang R."/>
            <person name="Pan Y."/>
            <person name="Wang J."/>
            <person name="Ma R."/>
            <person name="Yu S."/>
        </authorList>
    </citation>
    <scope>NUCLEOTIDE SEQUENCE</scope>
    <source>
        <strain evidence="2">LA-IB0</strain>
        <tissue evidence="2">Leaf</tissue>
    </source>
</reference>